<evidence type="ECO:0000313" key="1">
    <source>
        <dbReference type="EMBL" id="PSN66172.1"/>
    </source>
</evidence>
<keyword evidence="2" id="KW-1185">Reference proteome</keyword>
<dbReference type="OrthoDB" id="1930760at2759"/>
<accession>A0A2T2NL66</accession>
<dbReference type="EMBL" id="KZ678136">
    <property type="protein sequence ID" value="PSN66172.1"/>
    <property type="molecule type" value="Genomic_DNA"/>
</dbReference>
<sequence length="100" mass="11257">MALYTHLFTHNASLSFNQALTNALLVAGFSEQDARNLVEKERLRLGDFEMATREQGRNGVNTVPTVLFEGPKRNFAITGALLPRDYLKAMENVESDIDWV</sequence>
<evidence type="ECO:0000313" key="2">
    <source>
        <dbReference type="Proteomes" id="UP000240883"/>
    </source>
</evidence>
<gene>
    <name evidence="1" type="ORF">BS50DRAFT_574643</name>
</gene>
<dbReference type="AlphaFoldDB" id="A0A2T2NL66"/>
<protein>
    <recommendedName>
        <fullName evidence="3">DSBA-like thioredoxin domain-containing protein</fullName>
    </recommendedName>
</protein>
<dbReference type="Gene3D" id="3.40.30.10">
    <property type="entry name" value="Glutaredoxin"/>
    <property type="match status" value="1"/>
</dbReference>
<reference evidence="1 2" key="1">
    <citation type="journal article" date="2018" name="Front. Microbiol.">
        <title>Genome-Wide Analysis of Corynespora cassiicola Leaf Fall Disease Putative Effectors.</title>
        <authorList>
            <person name="Lopez D."/>
            <person name="Ribeiro S."/>
            <person name="Label P."/>
            <person name="Fumanal B."/>
            <person name="Venisse J.S."/>
            <person name="Kohler A."/>
            <person name="de Oliveira R.R."/>
            <person name="Labutti K."/>
            <person name="Lipzen A."/>
            <person name="Lail K."/>
            <person name="Bauer D."/>
            <person name="Ohm R.A."/>
            <person name="Barry K.W."/>
            <person name="Spatafora J."/>
            <person name="Grigoriev I.V."/>
            <person name="Martin F.M."/>
            <person name="Pujade-Renaud V."/>
        </authorList>
    </citation>
    <scope>NUCLEOTIDE SEQUENCE [LARGE SCALE GENOMIC DNA]</scope>
    <source>
        <strain evidence="1 2">Philippines</strain>
    </source>
</reference>
<dbReference type="Proteomes" id="UP000240883">
    <property type="component" value="Unassembled WGS sequence"/>
</dbReference>
<name>A0A2T2NL66_CORCC</name>
<evidence type="ECO:0008006" key="3">
    <source>
        <dbReference type="Google" id="ProtNLM"/>
    </source>
</evidence>
<organism evidence="1 2">
    <name type="scientific">Corynespora cassiicola Philippines</name>
    <dbReference type="NCBI Taxonomy" id="1448308"/>
    <lineage>
        <taxon>Eukaryota</taxon>
        <taxon>Fungi</taxon>
        <taxon>Dikarya</taxon>
        <taxon>Ascomycota</taxon>
        <taxon>Pezizomycotina</taxon>
        <taxon>Dothideomycetes</taxon>
        <taxon>Pleosporomycetidae</taxon>
        <taxon>Pleosporales</taxon>
        <taxon>Corynesporascaceae</taxon>
        <taxon>Corynespora</taxon>
    </lineage>
</organism>
<proteinExistence type="predicted"/>